<reference evidence="1 2" key="1">
    <citation type="journal article" date="2016" name="Nat. Commun.">
        <title>Thousands of microbial genomes shed light on interconnected biogeochemical processes in an aquifer system.</title>
        <authorList>
            <person name="Anantharaman K."/>
            <person name="Brown C.T."/>
            <person name="Hug L.A."/>
            <person name="Sharon I."/>
            <person name="Castelle C.J."/>
            <person name="Probst A.J."/>
            <person name="Thomas B.C."/>
            <person name="Singh A."/>
            <person name="Wilkins M.J."/>
            <person name="Karaoz U."/>
            <person name="Brodie E.L."/>
            <person name="Williams K.H."/>
            <person name="Hubbard S.S."/>
            <person name="Banfield J.F."/>
        </authorList>
    </citation>
    <scope>NUCLEOTIDE SEQUENCE [LARGE SCALE GENOMIC DNA]</scope>
</reference>
<proteinExistence type="predicted"/>
<protein>
    <submittedName>
        <fullName evidence="1">Uncharacterized protein</fullName>
    </submittedName>
</protein>
<accession>A0A1F5X5K1</accession>
<name>A0A1F5X5K1_9BACT</name>
<organism evidence="1 2">
    <name type="scientific">Candidatus Giovannonibacteria bacterium RIFCSPLOWO2_01_FULL_44_16</name>
    <dbReference type="NCBI Taxonomy" id="1798348"/>
    <lineage>
        <taxon>Bacteria</taxon>
        <taxon>Candidatus Giovannoniibacteriota</taxon>
    </lineage>
</organism>
<dbReference type="EMBL" id="MFIA01000005">
    <property type="protein sequence ID" value="OGF83163.1"/>
    <property type="molecule type" value="Genomic_DNA"/>
</dbReference>
<dbReference type="AlphaFoldDB" id="A0A1F5X5K1"/>
<gene>
    <name evidence="1" type="ORF">A2924_01770</name>
</gene>
<evidence type="ECO:0000313" key="2">
    <source>
        <dbReference type="Proteomes" id="UP000178046"/>
    </source>
</evidence>
<evidence type="ECO:0000313" key="1">
    <source>
        <dbReference type="EMBL" id="OGF83163.1"/>
    </source>
</evidence>
<sequence length="98" mass="11000">MNIQMTKFSNKIKNPRITAKVFNAGPTGFAPVSPRVEGGILLHKLQGRVHEIRITKKPSFARKPFCDTQITHNLWISRPLILSIHPSKTISICAVNNK</sequence>
<dbReference type="Proteomes" id="UP000178046">
    <property type="component" value="Unassembled WGS sequence"/>
</dbReference>
<comment type="caution">
    <text evidence="1">The sequence shown here is derived from an EMBL/GenBank/DDBJ whole genome shotgun (WGS) entry which is preliminary data.</text>
</comment>